<protein>
    <recommendedName>
        <fullName evidence="4">Type 4 fimbrial biogenesis protein PilX N-terminal domain-containing protein</fullName>
    </recommendedName>
</protein>
<dbReference type="Proteomes" id="UP000070578">
    <property type="component" value="Unassembled WGS sequence"/>
</dbReference>
<dbReference type="AlphaFoldDB" id="A0A139BPT6"/>
<keyword evidence="1" id="KW-0472">Membrane</keyword>
<evidence type="ECO:0000256" key="1">
    <source>
        <dbReference type="SAM" id="Phobius"/>
    </source>
</evidence>
<gene>
    <name evidence="2" type="ORF">AWT59_2927</name>
</gene>
<comment type="caution">
    <text evidence="2">The sequence shown here is derived from an EMBL/GenBank/DDBJ whole genome shotgun (WGS) entry which is preliminary data.</text>
</comment>
<keyword evidence="1" id="KW-0812">Transmembrane</keyword>
<dbReference type="EMBL" id="LSLI01000115">
    <property type="protein sequence ID" value="KXS30958.1"/>
    <property type="molecule type" value="Genomic_DNA"/>
</dbReference>
<evidence type="ECO:0008006" key="4">
    <source>
        <dbReference type="Google" id="ProtNLM"/>
    </source>
</evidence>
<organism evidence="2 3">
    <name type="scientific">Candidatus Gallionella acididurans</name>
    <dbReference type="NCBI Taxonomy" id="1796491"/>
    <lineage>
        <taxon>Bacteria</taxon>
        <taxon>Pseudomonadati</taxon>
        <taxon>Pseudomonadota</taxon>
        <taxon>Betaproteobacteria</taxon>
        <taxon>Nitrosomonadales</taxon>
        <taxon>Gallionellaceae</taxon>
        <taxon>Gallionella</taxon>
    </lineage>
</organism>
<accession>A0A139BPT6</accession>
<evidence type="ECO:0000313" key="2">
    <source>
        <dbReference type="EMBL" id="KXS30958.1"/>
    </source>
</evidence>
<feature type="transmembrane region" description="Helical" evidence="1">
    <location>
        <begin position="12"/>
        <end position="33"/>
    </location>
</feature>
<keyword evidence="1" id="KW-1133">Transmembrane helix</keyword>
<proteinExistence type="predicted"/>
<name>A0A139BPT6_9PROT</name>
<reference evidence="2 3" key="2">
    <citation type="submission" date="2016-03" db="EMBL/GenBank/DDBJ databases">
        <title>New uncultured bacterium of the family Gallionellaceae from acid mine drainage: description and reconstruction of genome based on metagenomic analysis of microbial community.</title>
        <authorList>
            <person name="Kadnikov V."/>
            <person name="Ivasenko D."/>
            <person name="Beletsky A."/>
            <person name="Mardanov A."/>
            <person name="Danilova E."/>
            <person name="Pimenov N."/>
            <person name="Karnachuk O."/>
            <person name="Ravin N."/>
        </authorList>
    </citation>
    <scope>NUCLEOTIDE SEQUENCE [LARGE SCALE GENOMIC DNA]</scope>
    <source>
        <strain evidence="2">ShG14-8</strain>
    </source>
</reference>
<sequence length="169" mass="17553">MKAPRSQSGFFLIIVVVTLMILAAILVPAMVALTGTSTSVVTMNHAGNMAFAAAESGLKYGVGQLESNYTSNPPTQPGSSSPLVLASPTILDVTPPCAVSVNITLPSCTGVQPLAYTVSSTAVCKLDSYIQSTRTLSIQVNATHTGHGNSKNCQGTYSFNTAPDSWLEN</sequence>
<reference evidence="2 3" key="1">
    <citation type="submission" date="2016-02" db="EMBL/GenBank/DDBJ databases">
        <authorList>
            <person name="Wen L."/>
            <person name="He K."/>
            <person name="Yang H."/>
        </authorList>
    </citation>
    <scope>NUCLEOTIDE SEQUENCE [LARGE SCALE GENOMIC DNA]</scope>
    <source>
        <strain evidence="2">ShG14-8</strain>
    </source>
</reference>
<evidence type="ECO:0000313" key="3">
    <source>
        <dbReference type="Proteomes" id="UP000070578"/>
    </source>
</evidence>